<dbReference type="OrthoDB" id="2161780at2759"/>
<comment type="similarity">
    <text evidence="2 7">Belongs to the group II decarboxylase family.</text>
</comment>
<dbReference type="ExpressionAtlas" id="A0A2K3E765">
    <property type="expression patterns" value="baseline"/>
</dbReference>
<dbReference type="InParanoid" id="A0A2K3E765"/>
<dbReference type="InterPro" id="IPR051151">
    <property type="entry name" value="Group_II_Decarboxylase"/>
</dbReference>
<proteinExistence type="inferred from homology"/>
<evidence type="ECO:0000256" key="2">
    <source>
        <dbReference type="ARBA" id="ARBA00009533"/>
    </source>
</evidence>
<dbReference type="PROSITE" id="PS00392">
    <property type="entry name" value="DDC_GAD_HDC_YDC"/>
    <property type="match status" value="1"/>
</dbReference>
<dbReference type="InterPro" id="IPR021115">
    <property type="entry name" value="Pyridoxal-P_BS"/>
</dbReference>
<dbReference type="GeneID" id="5715511"/>
<dbReference type="PANTHER" id="PTHR46101:SF2">
    <property type="entry name" value="SERINE DECARBOXYLASE"/>
    <property type="match status" value="1"/>
</dbReference>
<dbReference type="RefSeq" id="XP_001689659.2">
    <property type="nucleotide sequence ID" value="XM_001689607.2"/>
</dbReference>
<dbReference type="EMBL" id="CM008962">
    <property type="protein sequence ID" value="PNW88639.1"/>
    <property type="molecule type" value="Genomic_DNA"/>
</dbReference>
<evidence type="ECO:0000313" key="9">
    <source>
        <dbReference type="Proteomes" id="UP000006906"/>
    </source>
</evidence>
<dbReference type="Proteomes" id="UP000006906">
    <property type="component" value="Chromosome 1"/>
</dbReference>
<evidence type="ECO:0000313" key="8">
    <source>
        <dbReference type="EMBL" id="PNW88639.1"/>
    </source>
</evidence>
<evidence type="ECO:0008006" key="10">
    <source>
        <dbReference type="Google" id="ProtNLM"/>
    </source>
</evidence>
<dbReference type="AlphaFoldDB" id="A0A2K3E765"/>
<evidence type="ECO:0000256" key="4">
    <source>
        <dbReference type="ARBA" id="ARBA00022898"/>
    </source>
</evidence>
<evidence type="ECO:0000256" key="6">
    <source>
        <dbReference type="PIRSR" id="PIRSR602129-50"/>
    </source>
</evidence>
<dbReference type="KEGG" id="cre:CHLRE_01g038250v5"/>
<dbReference type="GO" id="GO:0030170">
    <property type="term" value="F:pyridoxal phosphate binding"/>
    <property type="evidence" value="ECO:0007669"/>
    <property type="project" value="InterPro"/>
</dbReference>
<organism evidence="8 9">
    <name type="scientific">Chlamydomonas reinhardtii</name>
    <name type="common">Chlamydomonas smithii</name>
    <dbReference type="NCBI Taxonomy" id="3055"/>
    <lineage>
        <taxon>Eukaryota</taxon>
        <taxon>Viridiplantae</taxon>
        <taxon>Chlorophyta</taxon>
        <taxon>core chlorophytes</taxon>
        <taxon>Chlorophyceae</taxon>
        <taxon>CS clade</taxon>
        <taxon>Chlamydomonadales</taxon>
        <taxon>Chlamydomonadaceae</taxon>
        <taxon>Chlamydomonas</taxon>
    </lineage>
</organism>
<evidence type="ECO:0000256" key="7">
    <source>
        <dbReference type="RuleBase" id="RU000382"/>
    </source>
</evidence>
<dbReference type="NCBIfam" id="NF002748">
    <property type="entry name" value="PRK02769.1"/>
    <property type="match status" value="1"/>
</dbReference>
<sequence length="471" mass="52401">MADPVSLAASCAMPPVLSKSAVAPGEVKRSAHIKMDSYNVGAVAPYQAMPVAGPVITHHKSTALPVVEPHPEMTAEEREAQIAEMIGSYMKKLAERTHHHMGYPYNLDFDYGLLEGLTKYSINNLGDPFIESNYGVHSREFEVGVLNWFARLWEIDEEEYWGYITTCGTEGNLHGILVGRENFPDGVMYASSESHYSVFKAARMYRMEAEKVPTLESGEINYDDLKAALVKNAGKPAILNVNIGTTVKGAVDDLDRVLEVLKEAGYTEDRFYIHCDGALFGMMMPFLSRDAPMVTFRKPIGSVSVSGHKFVGAPVPCGVIITRFKYVMALSSDVEYLNSRDATIMGSRNGHAPVYLWYTLTRKGYDGMRRDVEKCMRNAHVLQQMLESAGIRTMLNELSNTVVFERPKEEAFVRKWQLACEGEIAHVVVMPNITVEKLEEFVADYVQSRARVSIAAAKRVACEAKAAEEDV</sequence>
<dbReference type="Gene3D" id="3.90.1150.10">
    <property type="entry name" value="Aspartate Aminotransferase, domain 1"/>
    <property type="match status" value="1"/>
</dbReference>
<keyword evidence="9" id="KW-1185">Reference proteome</keyword>
<dbReference type="PaxDb" id="3055-EDP09397"/>
<gene>
    <name evidence="8" type="ORF">CHLRE_01g038250v5</name>
</gene>
<accession>A0A2K3E765</accession>
<keyword evidence="5 7" id="KW-0456">Lyase</keyword>
<evidence type="ECO:0000256" key="3">
    <source>
        <dbReference type="ARBA" id="ARBA00022793"/>
    </source>
</evidence>
<keyword evidence="4 6" id="KW-0663">Pyridoxal phosphate</keyword>
<dbReference type="InterPro" id="IPR002129">
    <property type="entry name" value="PyrdxlP-dep_de-COase"/>
</dbReference>
<protein>
    <recommendedName>
        <fullName evidence="10">Serine decarboxylase</fullName>
    </recommendedName>
</protein>
<dbReference type="OMA" id="YYSESTH"/>
<dbReference type="GO" id="GO:0016831">
    <property type="term" value="F:carboxy-lyase activity"/>
    <property type="evidence" value="ECO:0007669"/>
    <property type="project" value="UniProtKB-KW"/>
</dbReference>
<dbReference type="InterPro" id="IPR015424">
    <property type="entry name" value="PyrdxlP-dep_Trfase"/>
</dbReference>
<feature type="modified residue" description="N6-(pyridoxal phosphate)lysine" evidence="6">
    <location>
        <position position="309"/>
    </location>
</feature>
<keyword evidence="3" id="KW-0210">Decarboxylase</keyword>
<dbReference type="STRING" id="3055.A0A2K3E765"/>
<dbReference type="PANTHER" id="PTHR46101">
    <property type="match status" value="1"/>
</dbReference>
<dbReference type="Pfam" id="PF00282">
    <property type="entry name" value="Pyridoxal_deC"/>
    <property type="match status" value="1"/>
</dbReference>
<dbReference type="InterPro" id="IPR015421">
    <property type="entry name" value="PyrdxlP-dep_Trfase_major"/>
</dbReference>
<dbReference type="Gene3D" id="3.40.640.10">
    <property type="entry name" value="Type I PLP-dependent aspartate aminotransferase-like (Major domain)"/>
    <property type="match status" value="1"/>
</dbReference>
<name>A0A2K3E765_CHLRE</name>
<evidence type="ECO:0000256" key="1">
    <source>
        <dbReference type="ARBA" id="ARBA00001933"/>
    </source>
</evidence>
<dbReference type="GO" id="GO:0019752">
    <property type="term" value="P:carboxylic acid metabolic process"/>
    <property type="evidence" value="ECO:0007669"/>
    <property type="project" value="InterPro"/>
</dbReference>
<dbReference type="FunCoup" id="A0A2K3E765">
    <property type="interactions" value="84"/>
</dbReference>
<dbReference type="Gramene" id="PNW88639">
    <property type="protein sequence ID" value="PNW88639"/>
    <property type="gene ID" value="CHLRE_01g038250v5"/>
</dbReference>
<reference evidence="8 9" key="1">
    <citation type="journal article" date="2007" name="Science">
        <title>The Chlamydomonas genome reveals the evolution of key animal and plant functions.</title>
        <authorList>
            <person name="Merchant S.S."/>
            <person name="Prochnik S.E."/>
            <person name="Vallon O."/>
            <person name="Harris E.H."/>
            <person name="Karpowicz S.J."/>
            <person name="Witman G.B."/>
            <person name="Terry A."/>
            <person name="Salamov A."/>
            <person name="Fritz-Laylin L.K."/>
            <person name="Marechal-Drouard L."/>
            <person name="Marshall W.F."/>
            <person name="Qu L.H."/>
            <person name="Nelson D.R."/>
            <person name="Sanderfoot A.A."/>
            <person name="Spalding M.H."/>
            <person name="Kapitonov V.V."/>
            <person name="Ren Q."/>
            <person name="Ferris P."/>
            <person name="Lindquist E."/>
            <person name="Shapiro H."/>
            <person name="Lucas S.M."/>
            <person name="Grimwood J."/>
            <person name="Schmutz J."/>
            <person name="Cardol P."/>
            <person name="Cerutti H."/>
            <person name="Chanfreau G."/>
            <person name="Chen C.L."/>
            <person name="Cognat V."/>
            <person name="Croft M.T."/>
            <person name="Dent R."/>
            <person name="Dutcher S."/>
            <person name="Fernandez E."/>
            <person name="Fukuzawa H."/>
            <person name="Gonzalez-Ballester D."/>
            <person name="Gonzalez-Halphen D."/>
            <person name="Hallmann A."/>
            <person name="Hanikenne M."/>
            <person name="Hippler M."/>
            <person name="Inwood W."/>
            <person name="Jabbari K."/>
            <person name="Kalanon M."/>
            <person name="Kuras R."/>
            <person name="Lefebvre P.A."/>
            <person name="Lemaire S.D."/>
            <person name="Lobanov A.V."/>
            <person name="Lohr M."/>
            <person name="Manuell A."/>
            <person name="Meier I."/>
            <person name="Mets L."/>
            <person name="Mittag M."/>
            <person name="Mittelmeier T."/>
            <person name="Moroney J.V."/>
            <person name="Moseley J."/>
            <person name="Napoli C."/>
            <person name="Nedelcu A.M."/>
            <person name="Niyogi K."/>
            <person name="Novoselov S.V."/>
            <person name="Paulsen I.T."/>
            <person name="Pazour G."/>
            <person name="Purton S."/>
            <person name="Ral J.P."/>
            <person name="Riano-Pachon D.M."/>
            <person name="Riekhof W."/>
            <person name="Rymarquis L."/>
            <person name="Schroda M."/>
            <person name="Stern D."/>
            <person name="Umen J."/>
            <person name="Willows R."/>
            <person name="Wilson N."/>
            <person name="Zimmer S.L."/>
            <person name="Allmer J."/>
            <person name="Balk J."/>
            <person name="Bisova K."/>
            <person name="Chen C.J."/>
            <person name="Elias M."/>
            <person name="Gendler K."/>
            <person name="Hauser C."/>
            <person name="Lamb M.R."/>
            <person name="Ledford H."/>
            <person name="Long J.C."/>
            <person name="Minagawa J."/>
            <person name="Page M.D."/>
            <person name="Pan J."/>
            <person name="Pootakham W."/>
            <person name="Roje S."/>
            <person name="Rose A."/>
            <person name="Stahlberg E."/>
            <person name="Terauchi A.M."/>
            <person name="Yang P."/>
            <person name="Ball S."/>
            <person name="Bowler C."/>
            <person name="Dieckmann C.L."/>
            <person name="Gladyshev V.N."/>
            <person name="Green P."/>
            <person name="Jorgensen R."/>
            <person name="Mayfield S."/>
            <person name="Mueller-Roeber B."/>
            <person name="Rajamani S."/>
            <person name="Sayre R.T."/>
            <person name="Brokstein P."/>
            <person name="Dubchak I."/>
            <person name="Goodstein D."/>
            <person name="Hornick L."/>
            <person name="Huang Y.W."/>
            <person name="Jhaveri J."/>
            <person name="Luo Y."/>
            <person name="Martinez D."/>
            <person name="Ngau W.C."/>
            <person name="Otillar B."/>
            <person name="Poliakov A."/>
            <person name="Porter A."/>
            <person name="Szajkowski L."/>
            <person name="Werner G."/>
            <person name="Zhou K."/>
            <person name="Grigoriev I.V."/>
            <person name="Rokhsar D.S."/>
            <person name="Grossman A.R."/>
        </authorList>
    </citation>
    <scope>NUCLEOTIDE SEQUENCE [LARGE SCALE GENOMIC DNA]</scope>
    <source>
        <strain evidence="9">CC-503</strain>
    </source>
</reference>
<comment type="cofactor">
    <cofactor evidence="1 6 7">
        <name>pyridoxal 5'-phosphate</name>
        <dbReference type="ChEBI" id="CHEBI:597326"/>
    </cofactor>
</comment>
<dbReference type="InterPro" id="IPR015422">
    <property type="entry name" value="PyrdxlP-dep_Trfase_small"/>
</dbReference>
<dbReference type="SUPFAM" id="SSF53383">
    <property type="entry name" value="PLP-dependent transferases"/>
    <property type="match status" value="1"/>
</dbReference>
<evidence type="ECO:0000256" key="5">
    <source>
        <dbReference type="ARBA" id="ARBA00023239"/>
    </source>
</evidence>